<evidence type="ECO:0000256" key="1">
    <source>
        <dbReference type="ARBA" id="ARBA00005519"/>
    </source>
</evidence>
<keyword evidence="2 4" id="KW-0378">Hydrolase</keyword>
<dbReference type="PANTHER" id="PTHR34002">
    <property type="entry name" value="BLR1656 PROTEIN"/>
    <property type="match status" value="1"/>
</dbReference>
<evidence type="ECO:0000313" key="4">
    <source>
        <dbReference type="EMBL" id="TDG01857.1"/>
    </source>
</evidence>
<keyword evidence="2" id="KW-0326">Glycosidase</keyword>
<dbReference type="InterPro" id="IPR013319">
    <property type="entry name" value="GH11/12"/>
</dbReference>
<dbReference type="GO" id="GO:0008810">
    <property type="term" value="F:cellulase activity"/>
    <property type="evidence" value="ECO:0007669"/>
    <property type="project" value="InterPro"/>
</dbReference>
<gene>
    <name evidence="4" type="ORF">E1N52_42815</name>
</gene>
<reference evidence="4 5" key="1">
    <citation type="submission" date="2019-03" db="EMBL/GenBank/DDBJ databases">
        <title>Paraburkholderia sp. isolated from native Mimosa gymnas in Guartela State Park, Brazil.</title>
        <authorList>
            <person name="Paulitsch F."/>
            <person name="Hungria M."/>
            <person name="Delamuta J.R.M."/>
            <person name="Ribeiro R.A."/>
            <person name="Dall'Agnol R."/>
            <person name="Silva J.S.B."/>
        </authorList>
    </citation>
    <scope>NUCLEOTIDE SEQUENCE [LARGE SCALE GENOMIC DNA]</scope>
    <source>
        <strain evidence="4 5">CNPSo 3008</strain>
    </source>
</reference>
<feature type="signal peptide" evidence="3">
    <location>
        <begin position="1"/>
        <end position="22"/>
    </location>
</feature>
<dbReference type="RefSeq" id="WP_133191097.1">
    <property type="nucleotide sequence ID" value="NZ_SMOD01000103.1"/>
</dbReference>
<dbReference type="AlphaFoldDB" id="A0A4R5L0D7"/>
<dbReference type="OrthoDB" id="8885070at2"/>
<organism evidence="4 5">
    <name type="scientific">Paraburkholderia guartelaensis</name>
    <dbReference type="NCBI Taxonomy" id="2546446"/>
    <lineage>
        <taxon>Bacteria</taxon>
        <taxon>Pseudomonadati</taxon>
        <taxon>Pseudomonadota</taxon>
        <taxon>Betaproteobacteria</taxon>
        <taxon>Burkholderiales</taxon>
        <taxon>Burkholderiaceae</taxon>
        <taxon>Paraburkholderia</taxon>
    </lineage>
</organism>
<dbReference type="Pfam" id="PF01670">
    <property type="entry name" value="Glyco_hydro_12"/>
    <property type="match status" value="1"/>
</dbReference>
<dbReference type="Gene3D" id="2.60.120.180">
    <property type="match status" value="1"/>
</dbReference>
<comment type="similarity">
    <text evidence="1 2">Belongs to the glycosyl hydrolase 12 (cellulase H) family.</text>
</comment>
<keyword evidence="2" id="KW-0624">Polysaccharide degradation</keyword>
<dbReference type="InterPro" id="IPR002594">
    <property type="entry name" value="GH12"/>
</dbReference>
<dbReference type="GO" id="GO:0000272">
    <property type="term" value="P:polysaccharide catabolic process"/>
    <property type="evidence" value="ECO:0007669"/>
    <property type="project" value="UniProtKB-KW"/>
</dbReference>
<keyword evidence="3" id="KW-0732">Signal</keyword>
<keyword evidence="2" id="KW-0119">Carbohydrate metabolism</keyword>
<comment type="caution">
    <text evidence="4">The sequence shown here is derived from an EMBL/GenBank/DDBJ whole genome shotgun (WGS) entry which is preliminary data.</text>
</comment>
<sequence length="258" mass="27800">MQRMPFLAGCAATALMVCSAEAQAEAWSATSPEASSCYPSDLLFASSSYGSYTFNNDVWSPCQGVAAGKQTIWANSNLDWGVSSNQPDTGHIKSYPHIGYAVNKSLSSLKSLTAVVSAITPSSGAWESTFDIWAGNNAHEIMIWLNYTGSPDGCGNVKPISANWTFSGCAIPIQKDVQLSGAYWNVYVGSNSSNTVYSFLRTKKTDHTTLDVLAFMNYLKSRNYFDDVVLGDVQYGFEITSSPGGLPFASKNFSITAE</sequence>
<accession>A0A4R5L0D7</accession>
<dbReference type="EMBL" id="SMOD01000103">
    <property type="protein sequence ID" value="TDG01857.1"/>
    <property type="molecule type" value="Genomic_DNA"/>
</dbReference>
<dbReference type="InterPro" id="IPR013320">
    <property type="entry name" value="ConA-like_dom_sf"/>
</dbReference>
<evidence type="ECO:0000256" key="2">
    <source>
        <dbReference type="RuleBase" id="RU361163"/>
    </source>
</evidence>
<dbReference type="SUPFAM" id="SSF49899">
    <property type="entry name" value="Concanavalin A-like lectins/glucanases"/>
    <property type="match status" value="1"/>
</dbReference>
<proteinExistence type="inferred from homology"/>
<dbReference type="Proteomes" id="UP000295606">
    <property type="component" value="Unassembled WGS sequence"/>
</dbReference>
<name>A0A4R5L0D7_9BURK</name>
<evidence type="ECO:0000256" key="3">
    <source>
        <dbReference type="SAM" id="SignalP"/>
    </source>
</evidence>
<feature type="chain" id="PRO_5020553042" evidence="3">
    <location>
        <begin position="23"/>
        <end position="258"/>
    </location>
</feature>
<dbReference type="PANTHER" id="PTHR34002:SF9">
    <property type="entry name" value="XYLOGLUCAN-SPECIFIC ENDO-BETA-1,4-GLUCANASE A"/>
    <property type="match status" value="1"/>
</dbReference>
<protein>
    <submittedName>
        <fullName evidence="4">Glycosyl hydrolase</fullName>
    </submittedName>
</protein>
<evidence type="ECO:0000313" key="5">
    <source>
        <dbReference type="Proteomes" id="UP000295606"/>
    </source>
</evidence>